<dbReference type="Gene3D" id="3.40.50.2300">
    <property type="match status" value="1"/>
</dbReference>
<organism evidence="7 8">
    <name type="scientific">Roseomonas nitratireducens</name>
    <dbReference type="NCBI Taxonomy" id="2820810"/>
    <lineage>
        <taxon>Bacteria</taxon>
        <taxon>Pseudomonadati</taxon>
        <taxon>Pseudomonadota</taxon>
        <taxon>Alphaproteobacteria</taxon>
        <taxon>Acetobacterales</taxon>
        <taxon>Roseomonadaceae</taxon>
        <taxon>Roseomonas</taxon>
    </lineage>
</organism>
<dbReference type="InterPro" id="IPR011006">
    <property type="entry name" value="CheY-like_superfamily"/>
</dbReference>
<dbReference type="PROSITE" id="PS50043">
    <property type="entry name" value="HTH_LUXR_2"/>
    <property type="match status" value="1"/>
</dbReference>
<dbReference type="Pfam" id="PF00196">
    <property type="entry name" value="GerE"/>
    <property type="match status" value="1"/>
</dbReference>
<dbReference type="InterPro" id="IPR000792">
    <property type="entry name" value="Tscrpt_reg_LuxR_C"/>
</dbReference>
<proteinExistence type="predicted"/>
<dbReference type="SUPFAM" id="SSF46894">
    <property type="entry name" value="C-terminal effector domain of the bipartite response regulators"/>
    <property type="match status" value="1"/>
</dbReference>
<evidence type="ECO:0000259" key="5">
    <source>
        <dbReference type="PROSITE" id="PS50043"/>
    </source>
</evidence>
<dbReference type="PRINTS" id="PR00038">
    <property type="entry name" value="HTHLUXR"/>
</dbReference>
<feature type="domain" description="HTH luxR-type" evidence="5">
    <location>
        <begin position="136"/>
        <end position="201"/>
    </location>
</feature>
<dbReference type="SMART" id="SM00421">
    <property type="entry name" value="HTH_LUXR"/>
    <property type="match status" value="1"/>
</dbReference>
<evidence type="ECO:0000259" key="6">
    <source>
        <dbReference type="PROSITE" id="PS50110"/>
    </source>
</evidence>
<accession>A0ABS4ASH3</accession>
<dbReference type="InterPro" id="IPR016032">
    <property type="entry name" value="Sig_transdc_resp-reg_C-effctor"/>
</dbReference>
<keyword evidence="1" id="KW-0805">Transcription regulation</keyword>
<dbReference type="PANTHER" id="PTHR44688">
    <property type="entry name" value="DNA-BINDING TRANSCRIPTIONAL ACTIVATOR DEVR_DOSR"/>
    <property type="match status" value="1"/>
</dbReference>
<keyword evidence="2" id="KW-0238">DNA-binding</keyword>
<evidence type="ECO:0000313" key="7">
    <source>
        <dbReference type="EMBL" id="MBP0464242.1"/>
    </source>
</evidence>
<dbReference type="SUPFAM" id="SSF52172">
    <property type="entry name" value="CheY-like"/>
    <property type="match status" value="1"/>
</dbReference>
<evidence type="ECO:0000256" key="4">
    <source>
        <dbReference type="PROSITE-ProRule" id="PRU00169"/>
    </source>
</evidence>
<dbReference type="InterPro" id="IPR001789">
    <property type="entry name" value="Sig_transdc_resp-reg_receiver"/>
</dbReference>
<dbReference type="Pfam" id="PF00072">
    <property type="entry name" value="Response_reg"/>
    <property type="match status" value="1"/>
</dbReference>
<dbReference type="PANTHER" id="PTHR44688:SF16">
    <property type="entry name" value="DNA-BINDING TRANSCRIPTIONAL ACTIVATOR DEVR_DOSR"/>
    <property type="match status" value="1"/>
</dbReference>
<evidence type="ECO:0000256" key="3">
    <source>
        <dbReference type="ARBA" id="ARBA00023163"/>
    </source>
</evidence>
<evidence type="ECO:0000256" key="1">
    <source>
        <dbReference type="ARBA" id="ARBA00023015"/>
    </source>
</evidence>
<feature type="modified residue" description="4-aspartylphosphate" evidence="4">
    <location>
        <position position="61"/>
    </location>
</feature>
<evidence type="ECO:0000256" key="2">
    <source>
        <dbReference type="ARBA" id="ARBA00023125"/>
    </source>
</evidence>
<dbReference type="CDD" id="cd06170">
    <property type="entry name" value="LuxR_C_like"/>
    <property type="match status" value="1"/>
</dbReference>
<keyword evidence="4" id="KW-0597">Phosphoprotein</keyword>
<dbReference type="RefSeq" id="WP_209351616.1">
    <property type="nucleotide sequence ID" value="NZ_JAGIYZ010000008.1"/>
</dbReference>
<dbReference type="Proteomes" id="UP000680815">
    <property type="component" value="Unassembled WGS sequence"/>
</dbReference>
<dbReference type="InterPro" id="IPR036388">
    <property type="entry name" value="WH-like_DNA-bd_sf"/>
</dbReference>
<name>A0ABS4ASH3_9PROT</name>
<sequence>MRRADATARPARLLVVDDDEAVRDSLVALLEAGGHQAETRISSADLRARGIPPGTACLLLDVRLGEGDDGLDLMADLKRNGLATPIVVITGHGDVPLAVRAMRLGAFHFIEKPFTAETLLDVVTEALDAAAPAADAAARMARLTVREREVVDGLVAGKQNKIVAAELGISVRTVEAYRATVMSKLGLRSFAELVRLALAAGSP</sequence>
<comment type="caution">
    <text evidence="7">The sequence shown here is derived from an EMBL/GenBank/DDBJ whole genome shotgun (WGS) entry which is preliminary data.</text>
</comment>
<keyword evidence="8" id="KW-1185">Reference proteome</keyword>
<feature type="domain" description="Response regulatory" evidence="6">
    <location>
        <begin position="12"/>
        <end position="127"/>
    </location>
</feature>
<dbReference type="EMBL" id="JAGIYZ010000008">
    <property type="protein sequence ID" value="MBP0464242.1"/>
    <property type="molecule type" value="Genomic_DNA"/>
</dbReference>
<protein>
    <submittedName>
        <fullName evidence="7">Response regulator transcription factor</fullName>
    </submittedName>
</protein>
<gene>
    <name evidence="7" type="ORF">J5Y09_09985</name>
</gene>
<dbReference type="Gene3D" id="1.10.10.10">
    <property type="entry name" value="Winged helix-like DNA-binding domain superfamily/Winged helix DNA-binding domain"/>
    <property type="match status" value="1"/>
</dbReference>
<dbReference type="PROSITE" id="PS50110">
    <property type="entry name" value="RESPONSE_REGULATORY"/>
    <property type="match status" value="1"/>
</dbReference>
<reference evidence="7 8" key="1">
    <citation type="submission" date="2021-03" db="EMBL/GenBank/DDBJ databases">
        <authorList>
            <person name="So Y."/>
        </authorList>
    </citation>
    <scope>NUCLEOTIDE SEQUENCE [LARGE SCALE GENOMIC DNA]</scope>
    <source>
        <strain evidence="7 8">PWR1</strain>
    </source>
</reference>
<dbReference type="SMART" id="SM00448">
    <property type="entry name" value="REC"/>
    <property type="match status" value="1"/>
</dbReference>
<evidence type="ECO:0000313" key="8">
    <source>
        <dbReference type="Proteomes" id="UP000680815"/>
    </source>
</evidence>
<keyword evidence="3" id="KW-0804">Transcription</keyword>